<dbReference type="EMBL" id="BQNB010018389">
    <property type="protein sequence ID" value="GJT73861.1"/>
    <property type="molecule type" value="Genomic_DNA"/>
</dbReference>
<organism evidence="3 4">
    <name type="scientific">Tanacetum coccineum</name>
    <dbReference type="NCBI Taxonomy" id="301880"/>
    <lineage>
        <taxon>Eukaryota</taxon>
        <taxon>Viridiplantae</taxon>
        <taxon>Streptophyta</taxon>
        <taxon>Embryophyta</taxon>
        <taxon>Tracheophyta</taxon>
        <taxon>Spermatophyta</taxon>
        <taxon>Magnoliopsida</taxon>
        <taxon>eudicotyledons</taxon>
        <taxon>Gunneridae</taxon>
        <taxon>Pentapetalae</taxon>
        <taxon>asterids</taxon>
        <taxon>campanulids</taxon>
        <taxon>Asterales</taxon>
        <taxon>Asteraceae</taxon>
        <taxon>Asteroideae</taxon>
        <taxon>Anthemideae</taxon>
        <taxon>Anthemidinae</taxon>
        <taxon>Tanacetum</taxon>
    </lineage>
</organism>
<name>A0ABQ5GDX0_9ASTR</name>
<reference evidence="3" key="2">
    <citation type="submission" date="2022-01" db="EMBL/GenBank/DDBJ databases">
        <authorList>
            <person name="Yamashiro T."/>
            <person name="Shiraishi A."/>
            <person name="Satake H."/>
            <person name="Nakayama K."/>
        </authorList>
    </citation>
    <scope>NUCLEOTIDE SEQUENCE</scope>
</reference>
<comment type="caution">
    <text evidence="3">The sequence shown here is derived from an EMBL/GenBank/DDBJ whole genome shotgun (WGS) entry which is preliminary data.</text>
</comment>
<dbReference type="Proteomes" id="UP001151760">
    <property type="component" value="Unassembled WGS sequence"/>
</dbReference>
<feature type="domain" description="Retrovirus-related Pol polyprotein from transposon TNT 1-94-like beta-barrel" evidence="2">
    <location>
        <begin position="140"/>
        <end position="201"/>
    </location>
</feature>
<keyword evidence="1" id="KW-0378">Hydrolase</keyword>
<dbReference type="Gene3D" id="3.30.420.10">
    <property type="entry name" value="Ribonuclease H-like superfamily/Ribonuclease H"/>
    <property type="match status" value="1"/>
</dbReference>
<dbReference type="InterPro" id="IPR039537">
    <property type="entry name" value="Retrotran_Ty1/copia-like"/>
</dbReference>
<evidence type="ECO:0000256" key="1">
    <source>
        <dbReference type="ARBA" id="ARBA00022670"/>
    </source>
</evidence>
<evidence type="ECO:0000313" key="3">
    <source>
        <dbReference type="EMBL" id="GJT73861.1"/>
    </source>
</evidence>
<dbReference type="InterPro" id="IPR054722">
    <property type="entry name" value="PolX-like_BBD"/>
</dbReference>
<evidence type="ECO:0000259" key="2">
    <source>
        <dbReference type="Pfam" id="PF22936"/>
    </source>
</evidence>
<sequence>MHPCKSQSKHIDEFHKLVGDLAAIDTAILDKDHALLLLTSLPSSYDNFVETLIYGRDTLKLEDVVATLNSRELHKMTKAKGDGGERLYVRGRSGRRDMKHDTGGAWSKSQERSNIIRNEDQVFGSGVDGYDNVDVIMAMSVEEYEGGKILLGDGRECRIRGTCKVQVQMTDESSFVLDNVKYVPELRQNLISLGTLKKDGFTMKMQSVKIKVATTKTLKGKKQLGEYQTGWKIKKGIQQQNGLVEETNMTLLAKVRCFLIQSGLSKVFWAEDTTMSTYLVNRSTSSVIGFKTPVDMLEFFGWLASIKQWMLKPVKVKCIFLGYRKGTGSMQVLQGIEFEVKPQEDHTFEVEPHRKVNYVAGSHEVQTQDLIYYYLALDTIYAHESLTFNNIVTCEVISKWKAGLKDNMDARSDVCKTEIWATKGLLDKAKGNVLGMKIVRDQSGNTLRVSQSRFYNRKLVQTLLEGHSILSLEGSISGDYDVEKNGKWSCIYEVGSQEYQMVCTRLDIASADVGMLDKFDRGLQTDVQVFVDFDYTIGSSITVMGRSITRYGLMKHGCAGKAAKEAIWLKRPAIDSGFELKIVAGIATGALSKAIPGLSYVKIQLTITWLLPVYAILVTHVIKINPDSVDKNDPKDVQLQNKDIMYDIASSVEIQKVYEFKRFFDRLKDDDVIVVPHENAQATLGDTNDPFTSISMSKDFADKNIAANDAY</sequence>
<evidence type="ECO:0000313" key="4">
    <source>
        <dbReference type="Proteomes" id="UP001151760"/>
    </source>
</evidence>
<dbReference type="Pfam" id="PF14223">
    <property type="entry name" value="Retrotran_gag_2"/>
    <property type="match status" value="1"/>
</dbReference>
<dbReference type="InterPro" id="IPR036397">
    <property type="entry name" value="RNaseH_sf"/>
</dbReference>
<reference evidence="3" key="1">
    <citation type="journal article" date="2022" name="Int. J. Mol. Sci.">
        <title>Draft Genome of Tanacetum Coccineum: Genomic Comparison of Closely Related Tanacetum-Family Plants.</title>
        <authorList>
            <person name="Yamashiro T."/>
            <person name="Shiraishi A."/>
            <person name="Nakayama K."/>
            <person name="Satake H."/>
        </authorList>
    </citation>
    <scope>NUCLEOTIDE SEQUENCE</scope>
</reference>
<dbReference type="PANTHER" id="PTHR42648:SF28">
    <property type="entry name" value="TRANSPOSON-ENCODED PROTEIN WITH RIBONUCLEASE H-LIKE AND RETROVIRUS ZINC FINGER-LIKE DOMAINS"/>
    <property type="match status" value="1"/>
</dbReference>
<keyword evidence="1" id="KW-0645">Protease</keyword>
<proteinExistence type="predicted"/>
<dbReference type="SUPFAM" id="SSF53098">
    <property type="entry name" value="Ribonuclease H-like"/>
    <property type="match status" value="1"/>
</dbReference>
<dbReference type="Pfam" id="PF22936">
    <property type="entry name" value="Pol_BBD"/>
    <property type="match status" value="1"/>
</dbReference>
<accession>A0ABQ5GDX0</accession>
<dbReference type="InterPro" id="IPR012337">
    <property type="entry name" value="RNaseH-like_sf"/>
</dbReference>
<gene>
    <name evidence="3" type="ORF">Tco_1033147</name>
</gene>
<dbReference type="PANTHER" id="PTHR42648">
    <property type="entry name" value="TRANSPOSASE, PUTATIVE-RELATED"/>
    <property type="match status" value="1"/>
</dbReference>
<protein>
    <submittedName>
        <fullName evidence="3">Zinc finger, CCHC-type containing protein</fullName>
    </submittedName>
</protein>
<keyword evidence="4" id="KW-1185">Reference proteome</keyword>